<dbReference type="SUPFAM" id="SSF52374">
    <property type="entry name" value="Nucleotidylyl transferase"/>
    <property type="match status" value="1"/>
</dbReference>
<evidence type="ECO:0000313" key="2">
    <source>
        <dbReference type="EMBL" id="GAI06149.1"/>
    </source>
</evidence>
<dbReference type="InterPro" id="IPR035684">
    <property type="entry name" value="ArgRS_core"/>
</dbReference>
<dbReference type="InterPro" id="IPR014729">
    <property type="entry name" value="Rossmann-like_a/b/a_fold"/>
</dbReference>
<dbReference type="GO" id="GO:0004814">
    <property type="term" value="F:arginine-tRNA ligase activity"/>
    <property type="evidence" value="ECO:0007669"/>
    <property type="project" value="InterPro"/>
</dbReference>
<dbReference type="Gene3D" id="3.40.50.620">
    <property type="entry name" value="HUPs"/>
    <property type="match status" value="1"/>
</dbReference>
<feature type="domain" description="Arginyl tRNA synthetase N-terminal" evidence="1">
    <location>
        <begin position="4"/>
        <end position="92"/>
    </location>
</feature>
<dbReference type="Pfam" id="PF00750">
    <property type="entry name" value="tRNA-synt_1d"/>
    <property type="match status" value="1"/>
</dbReference>
<comment type="caution">
    <text evidence="2">The sequence shown here is derived from an EMBL/GenBank/DDBJ whole genome shotgun (WGS) entry which is preliminary data.</text>
</comment>
<dbReference type="GO" id="GO:0005737">
    <property type="term" value="C:cytoplasm"/>
    <property type="evidence" value="ECO:0007669"/>
    <property type="project" value="InterPro"/>
</dbReference>
<dbReference type="PANTHER" id="PTHR11956">
    <property type="entry name" value="ARGINYL-TRNA SYNTHETASE"/>
    <property type="match status" value="1"/>
</dbReference>
<organism evidence="2">
    <name type="scientific">marine sediment metagenome</name>
    <dbReference type="NCBI Taxonomy" id="412755"/>
    <lineage>
        <taxon>unclassified sequences</taxon>
        <taxon>metagenomes</taxon>
        <taxon>ecological metagenomes</taxon>
    </lineage>
</organism>
<reference evidence="2" key="1">
    <citation type="journal article" date="2014" name="Front. Microbiol.">
        <title>High frequency of phylogenetically diverse reductive dehalogenase-homologous genes in deep subseafloor sedimentary metagenomes.</title>
        <authorList>
            <person name="Kawai M."/>
            <person name="Futagami T."/>
            <person name="Toyoda A."/>
            <person name="Takaki Y."/>
            <person name="Nishi S."/>
            <person name="Hori S."/>
            <person name="Arai W."/>
            <person name="Tsubouchi T."/>
            <person name="Morono Y."/>
            <person name="Uchiyama I."/>
            <person name="Ito T."/>
            <person name="Fujiyama A."/>
            <person name="Inagaki F."/>
            <person name="Takami H."/>
        </authorList>
    </citation>
    <scope>NUCLEOTIDE SEQUENCE</scope>
    <source>
        <strain evidence="2">Expedition CK06-06</strain>
    </source>
</reference>
<name>X1MIF4_9ZZZZ</name>
<dbReference type="PANTHER" id="PTHR11956:SF5">
    <property type="entry name" value="ARGININE--TRNA LIGASE, CYTOPLASMIC"/>
    <property type="match status" value="1"/>
</dbReference>
<dbReference type="GO" id="GO:0006420">
    <property type="term" value="P:arginyl-tRNA aminoacylation"/>
    <property type="evidence" value="ECO:0007669"/>
    <property type="project" value="InterPro"/>
</dbReference>
<dbReference type="InterPro" id="IPR005148">
    <property type="entry name" value="Arg-tRNA-synth_N"/>
</dbReference>
<dbReference type="GO" id="GO:0005524">
    <property type="term" value="F:ATP binding"/>
    <property type="evidence" value="ECO:0007669"/>
    <property type="project" value="InterPro"/>
</dbReference>
<accession>X1MIF4</accession>
<dbReference type="Pfam" id="PF03485">
    <property type="entry name" value="Arg_tRNA_synt_N"/>
    <property type="match status" value="1"/>
</dbReference>
<gene>
    <name evidence="2" type="ORF">S06H3_12198</name>
</gene>
<dbReference type="InterPro" id="IPR001278">
    <property type="entry name" value="Arg-tRNA-ligase"/>
</dbReference>
<dbReference type="AlphaFoldDB" id="X1MIF4"/>
<dbReference type="PRINTS" id="PR01038">
    <property type="entry name" value="TRNASYNTHARG"/>
</dbReference>
<dbReference type="SMART" id="SM01016">
    <property type="entry name" value="Arg_tRNA_synt_N"/>
    <property type="match status" value="1"/>
</dbReference>
<protein>
    <recommendedName>
        <fullName evidence="1">Arginyl tRNA synthetase N-terminal domain-containing protein</fullName>
    </recommendedName>
</protein>
<evidence type="ECO:0000259" key="1">
    <source>
        <dbReference type="SMART" id="SM01016"/>
    </source>
</evidence>
<sequence>MIHSELKKDLKRAIEKSLKIKVKEIHLEHPENPEFGDYASNFALVKFKEIKSKMPNLTNPLDLAKKIIENFSKKDYLEKVEVFPPGFINFYLKDKIFCSNLKKILREKEKYGSSKIGRKKTIVIDYSAPNIAKPFNIGHLRSTIIGQALYNIYKFLGYKVIGDNHIGDWGTQYGKLIYAIKKWGNEKEIEKDPIRKLHELYVRFHEEVEKNPQLEDEGRKWFKKLEKGDREAERIWKKCVDWSLKEFDRIYRILDIKIDLTLGESFYVPMLKNIIKEALKKRVGSTFWFTLPIK</sequence>
<proteinExistence type="predicted"/>
<dbReference type="SUPFAM" id="SSF55190">
    <property type="entry name" value="Arginyl-tRNA synthetase (ArgRS), N-terminal 'additional' domain"/>
    <property type="match status" value="1"/>
</dbReference>
<dbReference type="InterPro" id="IPR036695">
    <property type="entry name" value="Arg-tRNA-synth_N_sf"/>
</dbReference>
<dbReference type="Gene3D" id="3.30.1360.70">
    <property type="entry name" value="Arginyl tRNA synthetase N-terminal domain"/>
    <property type="match status" value="1"/>
</dbReference>
<dbReference type="EMBL" id="BARV01005980">
    <property type="protein sequence ID" value="GAI06149.1"/>
    <property type="molecule type" value="Genomic_DNA"/>
</dbReference>